<dbReference type="Pfam" id="PF07980">
    <property type="entry name" value="SusD_RagB"/>
    <property type="match status" value="1"/>
</dbReference>
<keyword evidence="3 6" id="KW-0732">Signal</keyword>
<proteinExistence type="inferred from homology"/>
<dbReference type="Proteomes" id="UP000284243">
    <property type="component" value="Unassembled WGS sequence"/>
</dbReference>
<dbReference type="InterPro" id="IPR033985">
    <property type="entry name" value="SusD-like_N"/>
</dbReference>
<dbReference type="AlphaFoldDB" id="A0A1Y3ZUE9"/>
<protein>
    <submittedName>
        <fullName evidence="11">RagB/SusD family nutrient uptake outer membrane protein</fullName>
    </submittedName>
</protein>
<evidence type="ECO:0000313" key="10">
    <source>
        <dbReference type="EMBL" id="RGU58500.1"/>
    </source>
</evidence>
<name>A0A1Y3ZUE9_9BACT</name>
<feature type="domain" description="SusD-like N-terminal" evidence="8">
    <location>
        <begin position="77"/>
        <end position="210"/>
    </location>
</feature>
<comment type="similarity">
    <text evidence="2">Belongs to the SusD family.</text>
</comment>
<evidence type="ECO:0000259" key="8">
    <source>
        <dbReference type="Pfam" id="PF14322"/>
    </source>
</evidence>
<keyword evidence="4" id="KW-0472">Membrane</keyword>
<dbReference type="Proteomes" id="UP000284434">
    <property type="component" value="Unassembled WGS sequence"/>
</dbReference>
<dbReference type="EMBL" id="QRYC01000002">
    <property type="protein sequence ID" value="RGU58500.1"/>
    <property type="molecule type" value="Genomic_DNA"/>
</dbReference>
<evidence type="ECO:0000313" key="13">
    <source>
        <dbReference type="Proteomes" id="UP000284434"/>
    </source>
</evidence>
<evidence type="ECO:0000256" key="3">
    <source>
        <dbReference type="ARBA" id="ARBA00022729"/>
    </source>
</evidence>
<evidence type="ECO:0000256" key="6">
    <source>
        <dbReference type="SAM" id="SignalP"/>
    </source>
</evidence>
<keyword evidence="5" id="KW-0998">Cell outer membrane</keyword>
<evidence type="ECO:0000313" key="12">
    <source>
        <dbReference type="Proteomes" id="UP000284243"/>
    </source>
</evidence>
<dbReference type="GO" id="GO:0009279">
    <property type="term" value="C:cell outer membrane"/>
    <property type="evidence" value="ECO:0007669"/>
    <property type="project" value="UniProtKB-SubCell"/>
</dbReference>
<feature type="signal peptide" evidence="6">
    <location>
        <begin position="1"/>
        <end position="20"/>
    </location>
</feature>
<organism evidence="11 13">
    <name type="scientific">Odoribacter splanchnicus</name>
    <dbReference type="NCBI Taxonomy" id="28118"/>
    <lineage>
        <taxon>Bacteria</taxon>
        <taxon>Pseudomonadati</taxon>
        <taxon>Bacteroidota</taxon>
        <taxon>Bacteroidia</taxon>
        <taxon>Bacteroidales</taxon>
        <taxon>Odoribacteraceae</taxon>
        <taxon>Odoribacter</taxon>
    </lineage>
</organism>
<feature type="domain" description="RagB/SusD" evidence="7">
    <location>
        <begin position="362"/>
        <end position="459"/>
    </location>
</feature>
<comment type="subcellular location">
    <subcellularLocation>
        <location evidence="1">Cell outer membrane</location>
    </subcellularLocation>
</comment>
<comment type="caution">
    <text evidence="11">The sequence shown here is derived from an EMBL/GenBank/DDBJ whole genome shotgun (WGS) entry which is preliminary data.</text>
</comment>
<evidence type="ECO:0000259" key="7">
    <source>
        <dbReference type="Pfam" id="PF07980"/>
    </source>
</evidence>
<dbReference type="InterPro" id="IPR011990">
    <property type="entry name" value="TPR-like_helical_dom_sf"/>
</dbReference>
<reference evidence="12 13" key="1">
    <citation type="submission" date="2018-08" db="EMBL/GenBank/DDBJ databases">
        <title>A genome reference for cultivated species of the human gut microbiota.</title>
        <authorList>
            <person name="Zou Y."/>
            <person name="Xue W."/>
            <person name="Luo G."/>
        </authorList>
    </citation>
    <scope>NUCLEOTIDE SEQUENCE [LARGE SCALE GENOMIC DNA]</scope>
    <source>
        <strain evidence="10 12">AF16-14</strain>
        <strain evidence="11 13">OF03-11</strain>
    </source>
</reference>
<dbReference type="SUPFAM" id="SSF48452">
    <property type="entry name" value="TPR-like"/>
    <property type="match status" value="1"/>
</dbReference>
<dbReference type="RefSeq" id="WP_046402866.1">
    <property type="nucleotide sequence ID" value="NZ_BAABYK010000001.1"/>
</dbReference>
<dbReference type="InterPro" id="IPR012944">
    <property type="entry name" value="SusD_RagB_dom"/>
</dbReference>
<evidence type="ECO:0000256" key="2">
    <source>
        <dbReference type="ARBA" id="ARBA00006275"/>
    </source>
</evidence>
<evidence type="ECO:0000256" key="1">
    <source>
        <dbReference type="ARBA" id="ARBA00004442"/>
    </source>
</evidence>
<evidence type="ECO:0000313" key="11">
    <source>
        <dbReference type="EMBL" id="RGY06957.1"/>
    </source>
</evidence>
<evidence type="ECO:0000313" key="9">
    <source>
        <dbReference type="EMBL" id="MCG4961035.1"/>
    </source>
</evidence>
<sequence length="484" mass="55792">MKIYHWIIACCLLLPLGGCSNWLDVIPEDSVDEKDLFSTGEGYRNALNGVYRQMSQTSMYGQQMSWGFIDVLGQLYNTQKLSNYSAYGIAGKNYAYRDETVKSVIQVIWSNTYNSIANCNNIVGRITGEDPSKFRGGEAEQHMIQGEALALRAFLHFDLLRLWAPAPVTNPSGNYMPYFENYPSTYEPDKSVQEILSLVERDLLQAKNLVAPFDTLPDKSMLVAEKRIKNNWVSSSVTDLFFLYRGFRMNYYAVIAQLARVYNYMGEYEKAAHCAQEVLDAYAEEYAAVCFQLSKKEEVQNNDRKRYKEVIFALSNELNLDNYEPYYTTSSDRLVLAGYPGIFDDEADVRKEYLTETSGADRICNKYILPTNNTLEYTQTEDLIPLIRVSEMYFIQAEYLYRKGETQAAIEQLDQVRVARDCTKGRLTVSSLDDFKKILIDEARREFMQEGQLYYYFKRLNIKPLESMPDDGFVFPLPDNEVIN</sequence>
<dbReference type="Gene3D" id="1.25.40.390">
    <property type="match status" value="2"/>
</dbReference>
<dbReference type="EMBL" id="JAKNDN010000029">
    <property type="protein sequence ID" value="MCG4961035.1"/>
    <property type="molecule type" value="Genomic_DNA"/>
</dbReference>
<dbReference type="EMBL" id="QSCO01000010">
    <property type="protein sequence ID" value="RGY06957.1"/>
    <property type="molecule type" value="Genomic_DNA"/>
</dbReference>
<gene>
    <name evidence="10" type="ORF">DWW57_01950</name>
    <name evidence="11" type="ORF">DXA53_08935</name>
    <name evidence="9" type="ORF">L0P03_14440</name>
</gene>
<accession>A0A1Y3ZUE9</accession>
<dbReference type="Proteomes" id="UP001199750">
    <property type="component" value="Unassembled WGS sequence"/>
</dbReference>
<feature type="chain" id="PRO_5042691669" evidence="6">
    <location>
        <begin position="21"/>
        <end position="484"/>
    </location>
</feature>
<evidence type="ECO:0000256" key="5">
    <source>
        <dbReference type="ARBA" id="ARBA00023237"/>
    </source>
</evidence>
<reference evidence="9" key="2">
    <citation type="submission" date="2022-01" db="EMBL/GenBank/DDBJ databases">
        <title>Collection of gut derived symbiotic bacterial strains cultured from healthy donors.</title>
        <authorList>
            <person name="Lin H."/>
            <person name="Kohout C."/>
            <person name="Waligurski E."/>
            <person name="Pamer E.G."/>
        </authorList>
    </citation>
    <scope>NUCLEOTIDE SEQUENCE</scope>
    <source>
        <strain evidence="9">DFI.1.149</strain>
    </source>
</reference>
<dbReference type="Pfam" id="PF14322">
    <property type="entry name" value="SusD-like_3"/>
    <property type="match status" value="1"/>
</dbReference>
<evidence type="ECO:0000256" key="4">
    <source>
        <dbReference type="ARBA" id="ARBA00023136"/>
    </source>
</evidence>